<dbReference type="PANTHER" id="PTHR22639">
    <property type="entry name" value="GAG-RELATED PROTEIN"/>
    <property type="match status" value="1"/>
</dbReference>
<dbReference type="GO" id="GO:0003723">
    <property type="term" value="F:RNA binding"/>
    <property type="evidence" value="ECO:0007669"/>
    <property type="project" value="InterPro"/>
</dbReference>
<accession>A0A444V0E9</accession>
<keyword evidence="4" id="KW-1185">Reference proteome</keyword>
<dbReference type="Pfam" id="PF23058">
    <property type="entry name" value="RBD_ZCCHC3_2nd"/>
    <property type="match status" value="1"/>
</dbReference>
<dbReference type="Proteomes" id="UP000289886">
    <property type="component" value="Unassembled WGS sequence"/>
</dbReference>
<dbReference type="PANTHER" id="PTHR22639:SF7">
    <property type="entry name" value="CCHC-TYPE DOMAIN-CONTAINING PROTEIN"/>
    <property type="match status" value="1"/>
</dbReference>
<feature type="domain" description="Zinc finger CCHC" evidence="2">
    <location>
        <begin position="104"/>
        <end position="178"/>
    </location>
</feature>
<organism evidence="3 4">
    <name type="scientific">Acipenser ruthenus</name>
    <name type="common">Sterlet sturgeon</name>
    <dbReference type="NCBI Taxonomy" id="7906"/>
    <lineage>
        <taxon>Eukaryota</taxon>
        <taxon>Metazoa</taxon>
        <taxon>Chordata</taxon>
        <taxon>Craniata</taxon>
        <taxon>Vertebrata</taxon>
        <taxon>Euteleostomi</taxon>
        <taxon>Actinopterygii</taxon>
        <taxon>Chondrostei</taxon>
        <taxon>Acipenseriformes</taxon>
        <taxon>Acipenseridae</taxon>
        <taxon>Acipenser</taxon>
    </lineage>
</organism>
<name>A0A444V0E9_ACIRT</name>
<dbReference type="InterPro" id="IPR057811">
    <property type="entry name" value="RBD_ZCCHC3_2nd"/>
</dbReference>
<reference evidence="3 4" key="1">
    <citation type="submission" date="2019-01" db="EMBL/GenBank/DDBJ databases">
        <title>Draft Genome and Complete Hox-Cluster Characterization of the Sterlet Sturgeon (Acipenser ruthenus).</title>
        <authorList>
            <person name="Wei Q."/>
        </authorList>
    </citation>
    <scope>NUCLEOTIDE SEQUENCE [LARGE SCALE GENOMIC DNA]</scope>
    <source>
        <strain evidence="3">WHYD16114868_AA</strain>
        <tissue evidence="3">Blood</tissue>
    </source>
</reference>
<dbReference type="InterPro" id="IPR057810">
    <property type="entry name" value="RBD_ZCCHC3_1st"/>
</dbReference>
<evidence type="ECO:0000259" key="2">
    <source>
        <dbReference type="Pfam" id="PF23058"/>
    </source>
</evidence>
<proteinExistence type="predicted"/>
<evidence type="ECO:0000313" key="4">
    <source>
        <dbReference type="Proteomes" id="UP000289886"/>
    </source>
</evidence>
<evidence type="ECO:0000313" key="3">
    <source>
        <dbReference type="EMBL" id="RXM93862.1"/>
    </source>
</evidence>
<dbReference type="InterPro" id="IPR042509">
    <property type="entry name" value="ZCCHC3"/>
</dbReference>
<sequence length="211" mass="24693">MAENAAKPPGPRLRNTIRLLKKEGTPEMLRKDFVKQVLRRIKVDLDKVFCLQDFQARGIFDLTFKSEEYCRDVWQCFRTNEKKQPFLDFVFEALFRQEVRVVNVLMYNPFVPAEDVSALMGQYVNVVRPPEKSLDEFGMWNGTWRVWARFRPSEKGYEGVRHPPSSFSIGSNRGYLFYFGQPGVCRKCNEMGHNAEEEVPVVLNVFNHILM</sequence>
<dbReference type="Pfam" id="PF23057">
    <property type="entry name" value="RBD_ZCCHC3_1st"/>
    <property type="match status" value="1"/>
</dbReference>
<dbReference type="GO" id="GO:0003690">
    <property type="term" value="F:double-stranded DNA binding"/>
    <property type="evidence" value="ECO:0007669"/>
    <property type="project" value="InterPro"/>
</dbReference>
<dbReference type="AlphaFoldDB" id="A0A444V0E9"/>
<dbReference type="EMBL" id="SCEB01004039">
    <property type="protein sequence ID" value="RXM93862.1"/>
    <property type="molecule type" value="Genomic_DNA"/>
</dbReference>
<dbReference type="GO" id="GO:0002218">
    <property type="term" value="P:activation of innate immune response"/>
    <property type="evidence" value="ECO:0007669"/>
    <property type="project" value="InterPro"/>
</dbReference>
<protein>
    <submittedName>
        <fullName evidence="3">Zinc finger CCHC domain-containing protein 3</fullName>
    </submittedName>
</protein>
<evidence type="ECO:0000259" key="1">
    <source>
        <dbReference type="Pfam" id="PF23057"/>
    </source>
</evidence>
<feature type="domain" description="Zinc finger CCHC" evidence="1">
    <location>
        <begin position="14"/>
        <end position="89"/>
    </location>
</feature>
<comment type="caution">
    <text evidence="3">The sequence shown here is derived from an EMBL/GenBank/DDBJ whole genome shotgun (WGS) entry which is preliminary data.</text>
</comment>
<gene>
    <name evidence="3" type="ORF">EOD39_18623</name>
</gene>